<keyword evidence="2" id="KW-1185">Reference proteome</keyword>
<evidence type="ECO:0008006" key="3">
    <source>
        <dbReference type="Google" id="ProtNLM"/>
    </source>
</evidence>
<gene>
    <name evidence="1" type="ORF">GCM10010969_16980</name>
</gene>
<comment type="caution">
    <text evidence="1">The sequence shown here is derived from an EMBL/GenBank/DDBJ whole genome shotgun (WGS) entry which is preliminary data.</text>
</comment>
<protein>
    <recommendedName>
        <fullName evidence="3">YozE SAM-like domain-containing protein</fullName>
    </recommendedName>
</protein>
<proteinExistence type="predicted"/>
<dbReference type="Proteomes" id="UP000606653">
    <property type="component" value="Unassembled WGS sequence"/>
</dbReference>
<dbReference type="EMBL" id="BMLN01000004">
    <property type="protein sequence ID" value="GGN98198.1"/>
    <property type="molecule type" value="Genomic_DNA"/>
</dbReference>
<reference evidence="2" key="1">
    <citation type="journal article" date="2019" name="Int. J. Syst. Evol. Microbiol.">
        <title>The Global Catalogue of Microorganisms (GCM) 10K type strain sequencing project: providing services to taxonomists for standard genome sequencing and annotation.</title>
        <authorList>
            <consortium name="The Broad Institute Genomics Platform"/>
            <consortium name="The Broad Institute Genome Sequencing Center for Infectious Disease"/>
            <person name="Wu L."/>
            <person name="Ma J."/>
        </authorList>
    </citation>
    <scope>NUCLEOTIDE SEQUENCE [LARGE SCALE GENOMIC DNA]</scope>
    <source>
        <strain evidence="2">CGMCC 1.6964</strain>
    </source>
</reference>
<name>A0ABQ2KZV0_9BACL</name>
<accession>A0ABQ2KZV0</accession>
<evidence type="ECO:0000313" key="1">
    <source>
        <dbReference type="EMBL" id="GGN98198.1"/>
    </source>
</evidence>
<sequence length="61" mass="7022">MAVADMLDELLEDPNYNPEKFVRELAGSNIISEGYLPVDKEDTVYLLQSLYSQYLQCYKKG</sequence>
<evidence type="ECO:0000313" key="2">
    <source>
        <dbReference type="Proteomes" id="UP000606653"/>
    </source>
</evidence>
<organism evidence="1 2">
    <name type="scientific">Saccharibacillus kuerlensis</name>
    <dbReference type="NCBI Taxonomy" id="459527"/>
    <lineage>
        <taxon>Bacteria</taxon>
        <taxon>Bacillati</taxon>
        <taxon>Bacillota</taxon>
        <taxon>Bacilli</taxon>
        <taxon>Bacillales</taxon>
        <taxon>Paenibacillaceae</taxon>
        <taxon>Saccharibacillus</taxon>
    </lineage>
</organism>